<proteinExistence type="predicted"/>
<comment type="caution">
    <text evidence="1">The sequence shown here is derived from an EMBL/GenBank/DDBJ whole genome shotgun (WGS) entry which is preliminary data.</text>
</comment>
<name>A0A9D9DUX6_9FIRM</name>
<dbReference type="EMBL" id="JADIMX010000041">
    <property type="protein sequence ID" value="MBO8434111.1"/>
    <property type="molecule type" value="Genomic_DNA"/>
</dbReference>
<sequence length="74" mass="8983">MEIIRKAEYMDIVDGRECRIIEDIYIAPSGRRYNCRNVFPVHTPEEEERYQRELSQLKRQIIENIQKRKEEEGA</sequence>
<accession>A0A9D9DUX6</accession>
<evidence type="ECO:0000313" key="2">
    <source>
        <dbReference type="Proteomes" id="UP000823611"/>
    </source>
</evidence>
<organism evidence="1 2">
    <name type="scientific">Candidatus Fimicola merdigallinarum</name>
    <dbReference type="NCBI Taxonomy" id="2840819"/>
    <lineage>
        <taxon>Bacteria</taxon>
        <taxon>Bacillati</taxon>
        <taxon>Bacillota</taxon>
        <taxon>Clostridia</taxon>
        <taxon>Lachnospirales</taxon>
        <taxon>Lachnospiraceae</taxon>
        <taxon>Lachnospiraceae incertae sedis</taxon>
        <taxon>Candidatus Fimicola</taxon>
    </lineage>
</organism>
<dbReference type="Proteomes" id="UP000823611">
    <property type="component" value="Unassembled WGS sequence"/>
</dbReference>
<protein>
    <submittedName>
        <fullName evidence="1">Uncharacterized protein</fullName>
    </submittedName>
</protein>
<reference evidence="1" key="1">
    <citation type="submission" date="2020-10" db="EMBL/GenBank/DDBJ databases">
        <authorList>
            <person name="Gilroy R."/>
        </authorList>
    </citation>
    <scope>NUCLEOTIDE SEQUENCE</scope>
    <source>
        <strain evidence="1">F6-4510</strain>
    </source>
</reference>
<reference evidence="1" key="2">
    <citation type="journal article" date="2021" name="PeerJ">
        <title>Extensive microbial diversity within the chicken gut microbiome revealed by metagenomics and culture.</title>
        <authorList>
            <person name="Gilroy R."/>
            <person name="Ravi A."/>
            <person name="Getino M."/>
            <person name="Pursley I."/>
            <person name="Horton D.L."/>
            <person name="Alikhan N.F."/>
            <person name="Baker D."/>
            <person name="Gharbi K."/>
            <person name="Hall N."/>
            <person name="Watson M."/>
            <person name="Adriaenssens E.M."/>
            <person name="Foster-Nyarko E."/>
            <person name="Jarju S."/>
            <person name="Secka A."/>
            <person name="Antonio M."/>
            <person name="Oren A."/>
            <person name="Chaudhuri R.R."/>
            <person name="La Ragione R."/>
            <person name="Hildebrand F."/>
            <person name="Pallen M.J."/>
        </authorList>
    </citation>
    <scope>NUCLEOTIDE SEQUENCE</scope>
    <source>
        <strain evidence="1">F6-4510</strain>
    </source>
</reference>
<gene>
    <name evidence="1" type="ORF">IAC55_02150</name>
</gene>
<evidence type="ECO:0000313" key="1">
    <source>
        <dbReference type="EMBL" id="MBO8434111.1"/>
    </source>
</evidence>
<dbReference type="AlphaFoldDB" id="A0A9D9DUX6"/>